<sequence length="363" mass="38297">MPPADLAELSLSACLTPAVGGTHELAIVGFGDFTLTAGGRTLFEGPLYREQDESDVFRGGAERRFPVELAEGEPVDVTLTQHGGNPGFVSFAIGHAPPSPGPDALLDEAARAAAEADVAVVVVGTTEEVESEGFDRSTLALPGRQDELVSRVAAANPRTVVVVNAGSPVLMPWAGEVAAILLTWFPGQEAGAALASVLLGHSEPGGRLPTTWPRRDADALPVTPTDGTLPYDEGVFLGYRADPADPLFPFGHGLGYTEWTYESLSVEDGHAAVTVRNTGARQGREVVQLYAGPSTPDPARPRRWLVGFAAAEAEPGEAVTLRVSLPARAFQVWDGGWREVPGDYLIEAAHSVADRRLHTTLTI</sequence>
<evidence type="ECO:0000256" key="2">
    <source>
        <dbReference type="ARBA" id="ARBA00022801"/>
    </source>
</evidence>
<comment type="similarity">
    <text evidence="1">Belongs to the glycosyl hydrolase 3 family.</text>
</comment>
<keyword evidence="2" id="KW-0378">Hydrolase</keyword>
<dbReference type="Pfam" id="PF14310">
    <property type="entry name" value="Fn3-like"/>
    <property type="match status" value="1"/>
</dbReference>
<dbReference type="SUPFAM" id="SSF52279">
    <property type="entry name" value="Beta-D-glucan exohydrolase, C-terminal domain"/>
    <property type="match status" value="1"/>
</dbReference>
<evidence type="ECO:0000259" key="3">
    <source>
        <dbReference type="SMART" id="SM01217"/>
    </source>
</evidence>
<dbReference type="InterPro" id="IPR050288">
    <property type="entry name" value="Cellulose_deg_GH3"/>
</dbReference>
<dbReference type="PANTHER" id="PTHR42715:SF10">
    <property type="entry name" value="BETA-GLUCOSIDASE"/>
    <property type="match status" value="1"/>
</dbReference>
<dbReference type="AlphaFoldDB" id="A0A6V8KSK8"/>
<dbReference type="PANTHER" id="PTHR42715">
    <property type="entry name" value="BETA-GLUCOSIDASE"/>
    <property type="match status" value="1"/>
</dbReference>
<dbReference type="InterPro" id="IPR013783">
    <property type="entry name" value="Ig-like_fold"/>
</dbReference>
<dbReference type="InterPro" id="IPR026891">
    <property type="entry name" value="Fn3-like"/>
</dbReference>
<gene>
    <name evidence="4" type="ORF">Phou_094690</name>
</gene>
<evidence type="ECO:0000313" key="5">
    <source>
        <dbReference type="Proteomes" id="UP000482800"/>
    </source>
</evidence>
<evidence type="ECO:0000256" key="1">
    <source>
        <dbReference type="ARBA" id="ARBA00005336"/>
    </source>
</evidence>
<dbReference type="Gene3D" id="2.60.40.10">
    <property type="entry name" value="Immunoglobulins"/>
    <property type="match status" value="1"/>
</dbReference>
<evidence type="ECO:0000313" key="4">
    <source>
        <dbReference type="EMBL" id="GFJ85289.1"/>
    </source>
</evidence>
<accession>A0A6V8KSK8</accession>
<dbReference type="InterPro" id="IPR002772">
    <property type="entry name" value="Glyco_hydro_3_C"/>
</dbReference>
<dbReference type="EMBL" id="BLPF01000004">
    <property type="protein sequence ID" value="GFJ85289.1"/>
    <property type="molecule type" value="Genomic_DNA"/>
</dbReference>
<keyword evidence="5" id="KW-1185">Reference proteome</keyword>
<feature type="domain" description="Fibronectin type III-like" evidence="3">
    <location>
        <begin position="285"/>
        <end position="352"/>
    </location>
</feature>
<dbReference type="Pfam" id="PF01915">
    <property type="entry name" value="Glyco_hydro_3_C"/>
    <property type="match status" value="1"/>
</dbReference>
<proteinExistence type="inferred from homology"/>
<comment type="caution">
    <text evidence="4">The sequence shown here is derived from an EMBL/GenBank/DDBJ whole genome shotgun (WGS) entry which is preliminary data.</text>
</comment>
<dbReference type="SMART" id="SM01217">
    <property type="entry name" value="Fn3_like"/>
    <property type="match status" value="1"/>
</dbReference>
<reference evidence="4 5" key="1">
    <citation type="submission" date="2020-03" db="EMBL/GenBank/DDBJ databases">
        <title>Whole genome shotgun sequence of Phytohabitans houttuyneae NBRC 108639.</title>
        <authorList>
            <person name="Komaki H."/>
            <person name="Tamura T."/>
        </authorList>
    </citation>
    <scope>NUCLEOTIDE SEQUENCE [LARGE SCALE GENOMIC DNA]</scope>
    <source>
        <strain evidence="4 5">NBRC 108639</strain>
    </source>
</reference>
<protein>
    <recommendedName>
        <fullName evidence="3">Fibronectin type III-like domain-containing protein</fullName>
    </recommendedName>
</protein>
<dbReference type="Gene3D" id="3.40.50.1700">
    <property type="entry name" value="Glycoside hydrolase family 3 C-terminal domain"/>
    <property type="match status" value="1"/>
</dbReference>
<dbReference type="GO" id="GO:0005975">
    <property type="term" value="P:carbohydrate metabolic process"/>
    <property type="evidence" value="ECO:0007669"/>
    <property type="project" value="InterPro"/>
</dbReference>
<organism evidence="4 5">
    <name type="scientific">Phytohabitans houttuyneae</name>
    <dbReference type="NCBI Taxonomy" id="1076126"/>
    <lineage>
        <taxon>Bacteria</taxon>
        <taxon>Bacillati</taxon>
        <taxon>Actinomycetota</taxon>
        <taxon>Actinomycetes</taxon>
        <taxon>Micromonosporales</taxon>
        <taxon>Micromonosporaceae</taxon>
    </lineage>
</organism>
<name>A0A6V8KSK8_9ACTN</name>
<dbReference type="InterPro" id="IPR036881">
    <property type="entry name" value="Glyco_hydro_3_C_sf"/>
</dbReference>
<dbReference type="GO" id="GO:0004553">
    <property type="term" value="F:hydrolase activity, hydrolyzing O-glycosyl compounds"/>
    <property type="evidence" value="ECO:0007669"/>
    <property type="project" value="InterPro"/>
</dbReference>
<dbReference type="Proteomes" id="UP000482800">
    <property type="component" value="Unassembled WGS sequence"/>
</dbReference>
<reference evidence="4 5" key="2">
    <citation type="submission" date="2020-03" db="EMBL/GenBank/DDBJ databases">
        <authorList>
            <person name="Ichikawa N."/>
            <person name="Kimura A."/>
            <person name="Kitahashi Y."/>
            <person name="Uohara A."/>
        </authorList>
    </citation>
    <scope>NUCLEOTIDE SEQUENCE [LARGE SCALE GENOMIC DNA]</scope>
    <source>
        <strain evidence="4 5">NBRC 108639</strain>
    </source>
</reference>